<organism evidence="2">
    <name type="scientific">uncultured Caudovirales phage</name>
    <dbReference type="NCBI Taxonomy" id="2100421"/>
    <lineage>
        <taxon>Viruses</taxon>
        <taxon>Duplodnaviria</taxon>
        <taxon>Heunggongvirae</taxon>
        <taxon>Uroviricota</taxon>
        <taxon>Caudoviricetes</taxon>
        <taxon>Peduoviridae</taxon>
        <taxon>Maltschvirus</taxon>
        <taxon>Maltschvirus maltsch</taxon>
    </lineage>
</organism>
<dbReference type="GO" id="GO:0008270">
    <property type="term" value="F:zinc ion binding"/>
    <property type="evidence" value="ECO:0007669"/>
    <property type="project" value="InterPro"/>
</dbReference>
<dbReference type="SMART" id="SM00507">
    <property type="entry name" value="HNHc"/>
    <property type="match status" value="1"/>
</dbReference>
<dbReference type="GO" id="GO:0003676">
    <property type="term" value="F:nucleic acid binding"/>
    <property type="evidence" value="ECO:0007669"/>
    <property type="project" value="InterPro"/>
</dbReference>
<evidence type="ECO:0000313" key="2">
    <source>
        <dbReference type="EMBL" id="CAB4122297.1"/>
    </source>
</evidence>
<dbReference type="Gene3D" id="1.10.30.50">
    <property type="match status" value="1"/>
</dbReference>
<name>A0A6J5KN86_9CAUD</name>
<protein>
    <submittedName>
        <fullName evidence="2">McrA Restriction endonuclease</fullName>
    </submittedName>
</protein>
<sequence length="152" mass="17241">MNALKTQQAKHYLQEICLNSIKSWNHALMPRSAPTPCRHPGCPELLATPGYCDRHSALVHRDYGRARRGFDTERNFYQSVRWRSVRAAFLREHPTCKACSALGCIAPAVVADHVQPLKEGGDRFGWQNLQPLCLSCHNRKTARETAAKRYTP</sequence>
<dbReference type="EMBL" id="LR796161">
    <property type="protein sequence ID" value="CAB4122297.1"/>
    <property type="molecule type" value="Genomic_DNA"/>
</dbReference>
<accession>A0A6J5KN86</accession>
<dbReference type="InterPro" id="IPR003615">
    <property type="entry name" value="HNH_nuc"/>
</dbReference>
<dbReference type="GO" id="GO:0004519">
    <property type="term" value="F:endonuclease activity"/>
    <property type="evidence" value="ECO:0007669"/>
    <property type="project" value="UniProtKB-KW"/>
</dbReference>
<proteinExistence type="predicted"/>
<dbReference type="InterPro" id="IPR002711">
    <property type="entry name" value="HNH"/>
</dbReference>
<evidence type="ECO:0000259" key="1">
    <source>
        <dbReference type="SMART" id="SM00507"/>
    </source>
</evidence>
<dbReference type="CDD" id="cd00085">
    <property type="entry name" value="HNHc"/>
    <property type="match status" value="1"/>
</dbReference>
<reference evidence="2" key="1">
    <citation type="submission" date="2020-04" db="EMBL/GenBank/DDBJ databases">
        <authorList>
            <person name="Chiriac C."/>
            <person name="Salcher M."/>
            <person name="Ghai R."/>
            <person name="Kavagutti S V."/>
        </authorList>
    </citation>
    <scope>NUCLEOTIDE SEQUENCE</scope>
</reference>
<gene>
    <name evidence="2" type="ORF">UFOVP31_5</name>
</gene>
<keyword evidence="2" id="KW-0378">Hydrolase</keyword>
<keyword evidence="2" id="KW-0540">Nuclease</keyword>
<keyword evidence="2" id="KW-0255">Endonuclease</keyword>
<dbReference type="Pfam" id="PF01844">
    <property type="entry name" value="HNH"/>
    <property type="match status" value="1"/>
</dbReference>
<feature type="domain" description="HNH nuclease" evidence="1">
    <location>
        <begin position="84"/>
        <end position="138"/>
    </location>
</feature>